<name>A0A3R8TDU9_9BURK</name>
<dbReference type="PIRSF" id="PIRSF003174">
    <property type="entry name" value="CreA"/>
    <property type="match status" value="1"/>
</dbReference>
<dbReference type="PANTHER" id="PTHR37952:SF2">
    <property type="entry name" value="PROTEIN CREA"/>
    <property type="match status" value="1"/>
</dbReference>
<dbReference type="InterPro" id="IPR010292">
    <property type="entry name" value="Uncharacterised_CreA"/>
</dbReference>
<evidence type="ECO:0000313" key="2">
    <source>
        <dbReference type="EMBL" id="RRS05396.1"/>
    </source>
</evidence>
<dbReference type="RefSeq" id="WP_125241965.1">
    <property type="nucleotide sequence ID" value="NZ_RSED01000003.1"/>
</dbReference>
<dbReference type="AlphaFoldDB" id="A0A3R8TDU9"/>
<feature type="signal peptide" evidence="1">
    <location>
        <begin position="1"/>
        <end position="20"/>
    </location>
</feature>
<evidence type="ECO:0000313" key="3">
    <source>
        <dbReference type="Proteomes" id="UP000269265"/>
    </source>
</evidence>
<keyword evidence="1" id="KW-0732">Signal</keyword>
<protein>
    <recommendedName>
        <fullName evidence="4">CreA protein</fullName>
    </recommendedName>
</protein>
<feature type="chain" id="PRO_5018612355" description="CreA protein" evidence="1">
    <location>
        <begin position="21"/>
        <end position="156"/>
    </location>
</feature>
<proteinExistence type="predicted"/>
<comment type="caution">
    <text evidence="2">The sequence shown here is derived from an EMBL/GenBank/DDBJ whole genome shotgun (WGS) entry which is preliminary data.</text>
</comment>
<dbReference type="GO" id="GO:0005829">
    <property type="term" value="C:cytosol"/>
    <property type="evidence" value="ECO:0007669"/>
    <property type="project" value="TreeGrafter"/>
</dbReference>
<organism evidence="2 3">
    <name type="scientific">Aquabacterium soli</name>
    <dbReference type="NCBI Taxonomy" id="2493092"/>
    <lineage>
        <taxon>Bacteria</taxon>
        <taxon>Pseudomonadati</taxon>
        <taxon>Pseudomonadota</taxon>
        <taxon>Betaproteobacteria</taxon>
        <taxon>Burkholderiales</taxon>
        <taxon>Aquabacterium</taxon>
    </lineage>
</organism>
<evidence type="ECO:0000256" key="1">
    <source>
        <dbReference type="SAM" id="SignalP"/>
    </source>
</evidence>
<accession>A0A3R8TDU9</accession>
<dbReference type="Pfam" id="PF05981">
    <property type="entry name" value="CreA"/>
    <property type="match status" value="1"/>
</dbReference>
<dbReference type="EMBL" id="RSED01000003">
    <property type="protein sequence ID" value="RRS05396.1"/>
    <property type="molecule type" value="Genomic_DNA"/>
</dbReference>
<evidence type="ECO:0008006" key="4">
    <source>
        <dbReference type="Google" id="ProtNLM"/>
    </source>
</evidence>
<keyword evidence="3" id="KW-1185">Reference proteome</keyword>
<dbReference type="PANTHER" id="PTHR37952">
    <property type="match status" value="1"/>
</dbReference>
<reference evidence="2 3" key="1">
    <citation type="submission" date="2018-12" db="EMBL/GenBank/DDBJ databases">
        <title>The whole draft genome of Aquabacterium sp. SJQ9.</title>
        <authorList>
            <person name="Sun L."/>
            <person name="Gao X."/>
            <person name="Chen W."/>
            <person name="Huang K."/>
        </authorList>
    </citation>
    <scope>NUCLEOTIDE SEQUENCE [LARGE SCALE GENOMIC DNA]</scope>
    <source>
        <strain evidence="2 3">SJQ9</strain>
    </source>
</reference>
<dbReference type="OrthoDB" id="9788409at2"/>
<sequence length="156" mass="17000">MKKLLPSICLICVMSMSAHAQKVGEVDTVFKLLGPDHKIVVEAYDDPKVKGVSCYVARARTGGIKGAIGLAEDKADASIACRQVGPISFNGPMKQQEEVFTERLSILFKRLRVVRMVDPARNVLIYLSYSDKLIEGSPKNSVTVVPVDKATAIPIK</sequence>
<gene>
    <name evidence="2" type="ORF">EIP75_04070</name>
</gene>
<dbReference type="Proteomes" id="UP000269265">
    <property type="component" value="Unassembled WGS sequence"/>
</dbReference>